<dbReference type="EMBL" id="NOJZ02000002">
    <property type="protein sequence ID" value="RDY24598.1"/>
    <property type="molecule type" value="Genomic_DNA"/>
</dbReference>
<evidence type="ECO:0000313" key="2">
    <source>
        <dbReference type="Proteomes" id="UP000243494"/>
    </source>
</evidence>
<accession>A0A371IVV6</accession>
<reference evidence="1 2" key="1">
    <citation type="journal article" date="2017" name="Genome Announc.">
        <title>Draft Genome Sequence of Romboutsia maritimum sp. nov. Strain CCRI-22766(T), Isolated from Coastal Estuarine Mud.</title>
        <authorList>
            <person name="Maheux A.F."/>
            <person name="Boudreau D.K."/>
            <person name="Berube E."/>
            <person name="Boissinot M."/>
            <person name="Raymond F."/>
            <person name="Brodeur S."/>
            <person name="Corbeil J."/>
            <person name="Brightwell G."/>
            <person name="Broda D."/>
            <person name="Omar R.F."/>
            <person name="Bergeron M.G."/>
        </authorList>
    </citation>
    <scope>NUCLEOTIDE SEQUENCE [LARGE SCALE GENOMIC DNA]</scope>
    <source>
        <strain evidence="1 2">CCRI-22766</strain>
    </source>
</reference>
<dbReference type="Proteomes" id="UP000243494">
    <property type="component" value="Unassembled WGS sequence"/>
</dbReference>
<gene>
    <name evidence="1" type="ORF">CHF27_002860</name>
</gene>
<evidence type="ECO:0000313" key="1">
    <source>
        <dbReference type="EMBL" id="RDY24598.1"/>
    </source>
</evidence>
<keyword evidence="2" id="KW-1185">Reference proteome</keyword>
<sequence>MINIDSISNYNELDEYSLVLALKLIELRIYIDISYTEKILAKEKNGVKPINPNIKDLDKVFLNKIVWFKEWTDRRNSKLVSMGLDNIESMEINEILELVRANDSVRFKRNKILNEIVSTPIYIDESENKAIEDEYTLQVSSLKVSEMLGLA</sequence>
<dbReference type="RefSeq" id="WP_095405984.1">
    <property type="nucleotide sequence ID" value="NZ_NOJZ02000002.1"/>
</dbReference>
<dbReference type="AlphaFoldDB" id="A0A371IVV6"/>
<comment type="caution">
    <text evidence="1">The sequence shown here is derived from an EMBL/GenBank/DDBJ whole genome shotgun (WGS) entry which is preliminary data.</text>
</comment>
<proteinExistence type="predicted"/>
<organism evidence="1 2">
    <name type="scientific">Romboutsia maritimum</name>
    <dbReference type="NCBI Taxonomy" id="2020948"/>
    <lineage>
        <taxon>Bacteria</taxon>
        <taxon>Bacillati</taxon>
        <taxon>Bacillota</taxon>
        <taxon>Clostridia</taxon>
        <taxon>Peptostreptococcales</taxon>
        <taxon>Peptostreptococcaceae</taxon>
        <taxon>Romboutsia</taxon>
    </lineage>
</organism>
<name>A0A371IVV6_9FIRM</name>
<protein>
    <submittedName>
        <fullName evidence="1">Uncharacterized protein</fullName>
    </submittedName>
</protein>